<feature type="region of interest" description="Disordered" evidence="1">
    <location>
        <begin position="266"/>
        <end position="322"/>
    </location>
</feature>
<accession>A0A166R0U7</accession>
<reference evidence="2 3" key="1">
    <citation type="journal article" date="2016" name="Mol. Biol. Evol.">
        <title>Comparative Genomics of Early-Diverging Mushroom-Forming Fungi Provides Insights into the Origins of Lignocellulose Decay Capabilities.</title>
        <authorList>
            <person name="Nagy L.G."/>
            <person name="Riley R."/>
            <person name="Tritt A."/>
            <person name="Adam C."/>
            <person name="Daum C."/>
            <person name="Floudas D."/>
            <person name="Sun H."/>
            <person name="Yadav J.S."/>
            <person name="Pangilinan J."/>
            <person name="Larsson K.H."/>
            <person name="Matsuura K."/>
            <person name="Barry K."/>
            <person name="Labutti K."/>
            <person name="Kuo R."/>
            <person name="Ohm R.A."/>
            <person name="Bhattacharya S.S."/>
            <person name="Shirouzu T."/>
            <person name="Yoshinaga Y."/>
            <person name="Martin F.M."/>
            <person name="Grigoriev I.V."/>
            <person name="Hibbett D.S."/>
        </authorList>
    </citation>
    <scope>NUCLEOTIDE SEQUENCE [LARGE SCALE GENOMIC DNA]</scope>
    <source>
        <strain evidence="2 3">CBS 109695</strain>
    </source>
</reference>
<organism evidence="2 3">
    <name type="scientific">Athelia psychrophila</name>
    <dbReference type="NCBI Taxonomy" id="1759441"/>
    <lineage>
        <taxon>Eukaryota</taxon>
        <taxon>Fungi</taxon>
        <taxon>Dikarya</taxon>
        <taxon>Basidiomycota</taxon>
        <taxon>Agaricomycotina</taxon>
        <taxon>Agaricomycetes</taxon>
        <taxon>Agaricomycetidae</taxon>
        <taxon>Atheliales</taxon>
        <taxon>Atheliaceae</taxon>
        <taxon>Athelia</taxon>
    </lineage>
</organism>
<protein>
    <submittedName>
        <fullName evidence="2">Uncharacterized protein</fullName>
    </submittedName>
</protein>
<evidence type="ECO:0000256" key="1">
    <source>
        <dbReference type="SAM" id="MobiDB-lite"/>
    </source>
</evidence>
<evidence type="ECO:0000313" key="3">
    <source>
        <dbReference type="Proteomes" id="UP000076532"/>
    </source>
</evidence>
<proteinExistence type="predicted"/>
<feature type="compositionally biased region" description="Polar residues" evidence="1">
    <location>
        <begin position="290"/>
        <end position="322"/>
    </location>
</feature>
<evidence type="ECO:0000313" key="2">
    <source>
        <dbReference type="EMBL" id="KZP27775.1"/>
    </source>
</evidence>
<dbReference type="AlphaFoldDB" id="A0A166R0U7"/>
<keyword evidence="3" id="KW-1185">Reference proteome</keyword>
<feature type="compositionally biased region" description="Low complexity" evidence="1">
    <location>
        <begin position="273"/>
        <end position="285"/>
    </location>
</feature>
<name>A0A166R0U7_9AGAM</name>
<sequence>MSSSSSSSSVSNIWTDLFDKALNLHPLWPHDSSTAVHTKIMETAEAAFAVVIPKPQKGKKKGKKATKQDVQLVSSLEDGREAVLASFPNSYAAALSLIICKWNYYFRMYQALREIEVEPDSDEASWKDDLLDYWGRTVLFIERVLEVAIQWANDSDQSDTCHVLRLFMAQEAIDTVHTPSKTSEYRIKRDDEVALFRTIATWKADDTRSGARLWLNAIPWEDINEAASHMLEMGRPEGMRPFRPTAGDVKKAKELWIKISDAQKADVRRLGRGRSSQSGSSSKSSPEPDQGQSQVQDTKSSPEPDQGQSTLAPEPDQGQSQVQDTAVLKGLVTIRDAPDDAVQDEFWTTFITFMNTQSPGDDSAVMLSNWSTTDQGIHAPHDVQEFIETIVVWMKKRSLPFSVLSLLQQHFSGDFDRSELRDAVIQAIAHTRQSPAAVSDD</sequence>
<gene>
    <name evidence="2" type="ORF">FIBSPDRAFT_948350</name>
</gene>
<dbReference type="Proteomes" id="UP000076532">
    <property type="component" value="Unassembled WGS sequence"/>
</dbReference>
<dbReference type="EMBL" id="KV417507">
    <property type="protein sequence ID" value="KZP27775.1"/>
    <property type="molecule type" value="Genomic_DNA"/>
</dbReference>